<dbReference type="OrthoDB" id="4464568at2"/>
<gene>
    <name evidence="2" type="ORF">GA0070614_6030</name>
</gene>
<dbReference type="RefSeq" id="WP_088979049.1">
    <property type="nucleotide sequence ID" value="NZ_LT607753.1"/>
</dbReference>
<name>A0A1C5K2X5_9ACTN</name>
<protein>
    <recommendedName>
        <fullName evidence="4">Lipoprotein</fullName>
    </recommendedName>
</protein>
<sequence>MADFRRRYGAAPWHLLLLFGCFAVTGGIALRLAGEPTAGRMLLWFLGAVVVHDLLLFPAYALADRVLRAILHRDVAPGRRGEWPARGGRPSALNHVRVPALAAGLLLLVYLPGVFGLGGDTYSAATGLAPRPLLYRWLALTGVLFAGSAALYTLRRQWGQRAGS</sequence>
<evidence type="ECO:0008006" key="4">
    <source>
        <dbReference type="Google" id="ProtNLM"/>
    </source>
</evidence>
<dbReference type="Proteomes" id="UP000198215">
    <property type="component" value="Chromosome I"/>
</dbReference>
<feature type="transmembrane region" description="Helical" evidence="1">
    <location>
        <begin position="135"/>
        <end position="154"/>
    </location>
</feature>
<feature type="transmembrane region" description="Helical" evidence="1">
    <location>
        <begin position="96"/>
        <end position="115"/>
    </location>
</feature>
<feature type="transmembrane region" description="Helical" evidence="1">
    <location>
        <begin position="43"/>
        <end position="63"/>
    </location>
</feature>
<organism evidence="2 3">
    <name type="scientific">Micromonospora coxensis</name>
    <dbReference type="NCBI Taxonomy" id="356852"/>
    <lineage>
        <taxon>Bacteria</taxon>
        <taxon>Bacillati</taxon>
        <taxon>Actinomycetota</taxon>
        <taxon>Actinomycetes</taxon>
        <taxon>Micromonosporales</taxon>
        <taxon>Micromonosporaceae</taxon>
        <taxon>Micromonospora</taxon>
    </lineage>
</organism>
<keyword evidence="1" id="KW-0812">Transmembrane</keyword>
<evidence type="ECO:0000256" key="1">
    <source>
        <dbReference type="SAM" id="Phobius"/>
    </source>
</evidence>
<keyword evidence="1" id="KW-1133">Transmembrane helix</keyword>
<keyword evidence="3" id="KW-1185">Reference proteome</keyword>
<dbReference type="AlphaFoldDB" id="A0A1C5K2X5"/>
<proteinExistence type="predicted"/>
<dbReference type="EMBL" id="LT607753">
    <property type="protein sequence ID" value="SCG76879.1"/>
    <property type="molecule type" value="Genomic_DNA"/>
</dbReference>
<accession>A0A1C5K2X5</accession>
<evidence type="ECO:0000313" key="2">
    <source>
        <dbReference type="EMBL" id="SCG76879.1"/>
    </source>
</evidence>
<reference evidence="3" key="1">
    <citation type="submission" date="2016-06" db="EMBL/GenBank/DDBJ databases">
        <authorList>
            <person name="Varghese N."/>
            <person name="Submissions Spin"/>
        </authorList>
    </citation>
    <scope>NUCLEOTIDE SEQUENCE [LARGE SCALE GENOMIC DNA]</scope>
    <source>
        <strain evidence="3">DSM 45161</strain>
    </source>
</reference>
<dbReference type="PROSITE" id="PS51257">
    <property type="entry name" value="PROKAR_LIPOPROTEIN"/>
    <property type="match status" value="1"/>
</dbReference>
<keyword evidence="1" id="KW-0472">Membrane</keyword>
<evidence type="ECO:0000313" key="3">
    <source>
        <dbReference type="Proteomes" id="UP000198215"/>
    </source>
</evidence>